<feature type="compositionally biased region" description="Basic and acidic residues" evidence="1">
    <location>
        <begin position="149"/>
        <end position="159"/>
    </location>
</feature>
<evidence type="ECO:0000313" key="2">
    <source>
        <dbReference type="EMBL" id="EEE54910.1"/>
    </source>
</evidence>
<evidence type="ECO:0000256" key="1">
    <source>
        <dbReference type="SAM" id="MobiDB-lite"/>
    </source>
</evidence>
<proteinExistence type="predicted"/>
<dbReference type="Proteomes" id="UP000007752">
    <property type="component" value="Chromosome 1"/>
</dbReference>
<accession>B9EXU7</accession>
<sequence length="182" mass="20247">MIYATAIKASLGIFEDSCLWKNFPAREVWNMRMEVQDGKNYARLLAVRVEDEETNVGELEHRSGAVDGGDEQPAIGDPGKSIPQADEAVQQREQVQDGKNYARLLAVRVEDEETNVGELEHRSGAVDGGDEQPAIGDPGKSIPQADEAVQQREQVREPIESLGRFGLQDPLKRRPETRKIQL</sequence>
<dbReference type="EMBL" id="CM000138">
    <property type="protein sequence ID" value="EEE54910.1"/>
    <property type="molecule type" value="Genomic_DNA"/>
</dbReference>
<dbReference type="AlphaFoldDB" id="B9EXU7"/>
<organism evidence="2">
    <name type="scientific">Oryza sativa subsp. japonica</name>
    <name type="common">Rice</name>
    <dbReference type="NCBI Taxonomy" id="39947"/>
    <lineage>
        <taxon>Eukaryota</taxon>
        <taxon>Viridiplantae</taxon>
        <taxon>Streptophyta</taxon>
        <taxon>Embryophyta</taxon>
        <taxon>Tracheophyta</taxon>
        <taxon>Spermatophyta</taxon>
        <taxon>Magnoliopsida</taxon>
        <taxon>Liliopsida</taxon>
        <taxon>Poales</taxon>
        <taxon>Poaceae</taxon>
        <taxon>BOP clade</taxon>
        <taxon>Oryzoideae</taxon>
        <taxon>Oryzeae</taxon>
        <taxon>Oryzinae</taxon>
        <taxon>Oryza</taxon>
        <taxon>Oryza sativa</taxon>
    </lineage>
</organism>
<reference evidence="2" key="1">
    <citation type="journal article" date="2005" name="PLoS Biol.">
        <title>The genomes of Oryza sativa: a history of duplications.</title>
        <authorList>
            <person name="Yu J."/>
            <person name="Wang J."/>
            <person name="Lin W."/>
            <person name="Li S."/>
            <person name="Li H."/>
            <person name="Zhou J."/>
            <person name="Ni P."/>
            <person name="Dong W."/>
            <person name="Hu S."/>
            <person name="Zeng C."/>
            <person name="Zhang J."/>
            <person name="Zhang Y."/>
            <person name="Li R."/>
            <person name="Xu Z."/>
            <person name="Li S."/>
            <person name="Li X."/>
            <person name="Zheng H."/>
            <person name="Cong L."/>
            <person name="Lin L."/>
            <person name="Yin J."/>
            <person name="Geng J."/>
            <person name="Li G."/>
            <person name="Shi J."/>
            <person name="Liu J."/>
            <person name="Lv H."/>
            <person name="Li J."/>
            <person name="Wang J."/>
            <person name="Deng Y."/>
            <person name="Ran L."/>
            <person name="Shi X."/>
            <person name="Wang X."/>
            <person name="Wu Q."/>
            <person name="Li C."/>
            <person name="Ren X."/>
            <person name="Wang J."/>
            <person name="Wang X."/>
            <person name="Li D."/>
            <person name="Liu D."/>
            <person name="Zhang X."/>
            <person name="Ji Z."/>
            <person name="Zhao W."/>
            <person name="Sun Y."/>
            <person name="Zhang Z."/>
            <person name="Bao J."/>
            <person name="Han Y."/>
            <person name="Dong L."/>
            <person name="Ji J."/>
            <person name="Chen P."/>
            <person name="Wu S."/>
            <person name="Liu J."/>
            <person name="Xiao Y."/>
            <person name="Bu D."/>
            <person name="Tan J."/>
            <person name="Yang L."/>
            <person name="Ye C."/>
            <person name="Zhang J."/>
            <person name="Xu J."/>
            <person name="Zhou Y."/>
            <person name="Yu Y."/>
            <person name="Zhang B."/>
            <person name="Zhuang S."/>
            <person name="Wei H."/>
            <person name="Liu B."/>
            <person name="Lei M."/>
            <person name="Yu H."/>
            <person name="Li Y."/>
            <person name="Xu H."/>
            <person name="Wei S."/>
            <person name="He X."/>
            <person name="Fang L."/>
            <person name="Zhang Z."/>
            <person name="Zhang Y."/>
            <person name="Huang X."/>
            <person name="Su Z."/>
            <person name="Tong W."/>
            <person name="Li J."/>
            <person name="Tong Z."/>
            <person name="Li S."/>
            <person name="Ye J."/>
            <person name="Wang L."/>
            <person name="Fang L."/>
            <person name="Lei T."/>
            <person name="Chen C."/>
            <person name="Chen H."/>
            <person name="Xu Z."/>
            <person name="Li H."/>
            <person name="Huang H."/>
            <person name="Zhang F."/>
            <person name="Xu H."/>
            <person name="Li N."/>
            <person name="Zhao C."/>
            <person name="Li S."/>
            <person name="Dong L."/>
            <person name="Huang Y."/>
            <person name="Li L."/>
            <person name="Xi Y."/>
            <person name="Qi Q."/>
            <person name="Li W."/>
            <person name="Zhang B."/>
            <person name="Hu W."/>
            <person name="Zhang Y."/>
            <person name="Tian X."/>
            <person name="Jiao Y."/>
            <person name="Liang X."/>
            <person name="Jin J."/>
            <person name="Gao L."/>
            <person name="Zheng W."/>
            <person name="Hao B."/>
            <person name="Liu S."/>
            <person name="Wang W."/>
            <person name="Yuan L."/>
            <person name="Cao M."/>
            <person name="McDermott J."/>
            <person name="Samudrala R."/>
            <person name="Wang J."/>
            <person name="Wong G.K."/>
            <person name="Yang H."/>
        </authorList>
    </citation>
    <scope>NUCLEOTIDE SEQUENCE [LARGE SCALE GENOMIC DNA]</scope>
</reference>
<feature type="region of interest" description="Disordered" evidence="1">
    <location>
        <begin position="55"/>
        <end position="96"/>
    </location>
</feature>
<protein>
    <submittedName>
        <fullName evidence="2">Uncharacterized protein</fullName>
    </submittedName>
</protein>
<gene>
    <name evidence="2" type="ORF">OsJ_02437</name>
</gene>
<reference evidence="2" key="2">
    <citation type="submission" date="2008-12" db="EMBL/GenBank/DDBJ databases">
        <title>Improved gene annotation of the rice (Oryza sativa) genomes.</title>
        <authorList>
            <person name="Wang J."/>
            <person name="Li R."/>
            <person name="Fan W."/>
            <person name="Huang Q."/>
            <person name="Zhang J."/>
            <person name="Zhou Y."/>
            <person name="Hu Y."/>
            <person name="Zi S."/>
            <person name="Li J."/>
            <person name="Ni P."/>
            <person name="Zheng H."/>
            <person name="Zhang Y."/>
            <person name="Zhao M."/>
            <person name="Hao Q."/>
            <person name="McDermott J."/>
            <person name="Samudrala R."/>
            <person name="Kristiansen K."/>
            <person name="Wong G.K.-S."/>
        </authorList>
    </citation>
    <scope>NUCLEOTIDE SEQUENCE</scope>
</reference>
<name>B9EXU7_ORYSJ</name>
<feature type="region of interest" description="Disordered" evidence="1">
    <location>
        <begin position="114"/>
        <end position="182"/>
    </location>
</feature>
<feature type="compositionally biased region" description="Basic and acidic residues" evidence="1">
    <location>
        <begin position="170"/>
        <end position="182"/>
    </location>
</feature>